<organism evidence="2 3">
    <name type="scientific">Cellulomonas septica</name>
    <dbReference type="NCBI Taxonomy" id="285080"/>
    <lineage>
        <taxon>Bacteria</taxon>
        <taxon>Bacillati</taxon>
        <taxon>Actinomycetota</taxon>
        <taxon>Actinomycetes</taxon>
        <taxon>Micrococcales</taxon>
        <taxon>Cellulomonadaceae</taxon>
        <taxon>Cellulomonas</taxon>
    </lineage>
</organism>
<evidence type="ECO:0000313" key="3">
    <source>
        <dbReference type="Proteomes" id="UP000777774"/>
    </source>
</evidence>
<comment type="caution">
    <text evidence="2">The sequence shown here is derived from an EMBL/GenBank/DDBJ whole genome shotgun (WGS) entry which is preliminary data.</text>
</comment>
<evidence type="ECO:0000313" key="2">
    <source>
        <dbReference type="EMBL" id="NKY40303.1"/>
    </source>
</evidence>
<sequence length="281" mass="29500">MPTYSTPQPIDLAVHVPVGDLRVVASDRTDTVVTVAPSNPAKADDRRAVEETKVDFDGRRLTVLGPRPRLSWIGPGPNDSVDVVVELPAGSRVTAELSVGNVQSVGRLGATRAKSSSVQLDTTGDLWVRAMHGVVDVERVEGTAEITADHGRVRLGTVRGDAVIKASHGAVQVEESGGDLEAKLSYGDLDVDRALGSVTAKTAYGSVRVAEVSSGSVQVESGYGQVAVGVRRGVAAWLDLSSKDGRVRNQLDGQAAPAEGERTVAVRARTRSGDITVQHAR</sequence>
<reference evidence="2 3" key="1">
    <citation type="submission" date="2020-04" db="EMBL/GenBank/DDBJ databases">
        <title>MicrobeNet Type strains.</title>
        <authorList>
            <person name="Nicholson A.C."/>
        </authorList>
    </citation>
    <scope>NUCLEOTIDE SEQUENCE [LARGE SCALE GENOMIC DNA]</scope>
    <source>
        <strain evidence="2 3">ATCC BAA-787</strain>
    </source>
</reference>
<keyword evidence="3" id="KW-1185">Reference proteome</keyword>
<accession>A0ABX1K156</accession>
<evidence type="ECO:0000259" key="1">
    <source>
        <dbReference type="Pfam" id="PF13349"/>
    </source>
</evidence>
<dbReference type="EMBL" id="JAAXOY010000321">
    <property type="protein sequence ID" value="NKY40303.1"/>
    <property type="molecule type" value="Genomic_DNA"/>
</dbReference>
<proteinExistence type="predicted"/>
<dbReference type="RefSeq" id="WP_168679272.1">
    <property type="nucleotide sequence ID" value="NZ_JAAXOY010000321.1"/>
</dbReference>
<dbReference type="Pfam" id="PF13349">
    <property type="entry name" value="DUF4097"/>
    <property type="match status" value="1"/>
</dbReference>
<dbReference type="Proteomes" id="UP000777774">
    <property type="component" value="Unassembled WGS sequence"/>
</dbReference>
<name>A0ABX1K156_9CELL</name>
<gene>
    <name evidence="2" type="ORF">HGA02_12415</name>
</gene>
<dbReference type="InterPro" id="IPR025164">
    <property type="entry name" value="Toastrack_DUF4097"/>
</dbReference>
<feature type="domain" description="DUF4097" evidence="1">
    <location>
        <begin position="20"/>
        <end position="277"/>
    </location>
</feature>
<protein>
    <submittedName>
        <fullName evidence="2">DUF4097 domain-containing protein</fullName>
    </submittedName>
</protein>